<dbReference type="Pfam" id="PF02698">
    <property type="entry name" value="DUF218"/>
    <property type="match status" value="1"/>
</dbReference>
<protein>
    <recommendedName>
        <fullName evidence="2">DUF218 domain-containing protein</fullName>
    </recommendedName>
</protein>
<gene>
    <name evidence="3" type="ORF">BN8_02121</name>
</gene>
<sequence>MCVGYVKTTISKHCHNIQVIYRLLFCAFFSALMKQRLLLLLFFSIPYFSLSQHLSPSQKYRIIQGNNSVESKNYYLLALIQANKEARTLLKTDSVLVRLARTKVQQLKTSLSECKSESRCYTERMKFSPDDIQTIGSQLARLYSPSNALGKLVTDHLIPSGTYYLHKNLSPDKLLVKAWEQDAAGINFAIGVYAQGQKPNYPAIDSIGFNVRDARYAQLVNACTQAVWDETRNSTLFFEPSLTSALRFLEINEREHAADFEPMATGENRAAYEKVAKVNWSKYPYTVILVPGAGPDDPTVPLSASGMLRCRVAALRYREGMAPFVVVSGGRVHPYKTRFSEAFEMKRYLMAVMGIPEDAIIIEPHARHTTTNMRNCARLIFRYGMPFDKPCLTSTTKSQSYYISEGVLEKRCQQELGYVPYRNGKRLSDTESEFYPLLESLQINPTEPLDP</sequence>
<keyword evidence="1" id="KW-1133">Transmembrane helix</keyword>
<dbReference type="eggNOG" id="COG1434">
    <property type="taxonomic scope" value="Bacteria"/>
</dbReference>
<dbReference type="GO" id="GO:0005886">
    <property type="term" value="C:plasma membrane"/>
    <property type="evidence" value="ECO:0007669"/>
    <property type="project" value="TreeGrafter"/>
</dbReference>
<dbReference type="PANTHER" id="PTHR30336">
    <property type="entry name" value="INNER MEMBRANE PROTEIN, PROBABLE PERMEASE"/>
    <property type="match status" value="1"/>
</dbReference>
<dbReference type="InterPro" id="IPR003848">
    <property type="entry name" value="DUF218"/>
</dbReference>
<evidence type="ECO:0000259" key="2">
    <source>
        <dbReference type="Pfam" id="PF02698"/>
    </source>
</evidence>
<evidence type="ECO:0000313" key="4">
    <source>
        <dbReference type="Proteomes" id="UP000009309"/>
    </source>
</evidence>
<keyword evidence="1" id="KW-0812">Transmembrane</keyword>
<dbReference type="AlphaFoldDB" id="I2GGN3"/>
<dbReference type="EMBL" id="CAIT01000006">
    <property type="protein sequence ID" value="CCH53058.1"/>
    <property type="molecule type" value="Genomic_DNA"/>
</dbReference>
<dbReference type="Gene3D" id="3.40.50.620">
    <property type="entry name" value="HUPs"/>
    <property type="match status" value="1"/>
</dbReference>
<dbReference type="PANTHER" id="PTHR30336:SF20">
    <property type="entry name" value="DUF218 DOMAIN-CONTAINING PROTEIN"/>
    <property type="match status" value="1"/>
</dbReference>
<keyword evidence="4" id="KW-1185">Reference proteome</keyword>
<dbReference type="InterPro" id="IPR051599">
    <property type="entry name" value="Cell_Envelope_Assoc"/>
</dbReference>
<dbReference type="STRING" id="1185876.BN8_02121"/>
<evidence type="ECO:0000313" key="3">
    <source>
        <dbReference type="EMBL" id="CCH53058.1"/>
    </source>
</evidence>
<comment type="caution">
    <text evidence="3">The sequence shown here is derived from an EMBL/GenBank/DDBJ whole genome shotgun (WGS) entry which is preliminary data.</text>
</comment>
<accession>I2GGN3</accession>
<evidence type="ECO:0000256" key="1">
    <source>
        <dbReference type="SAM" id="Phobius"/>
    </source>
</evidence>
<feature type="transmembrane region" description="Helical" evidence="1">
    <location>
        <begin position="20"/>
        <end position="48"/>
    </location>
</feature>
<keyword evidence="1" id="KW-0472">Membrane</keyword>
<feature type="domain" description="DUF218" evidence="2">
    <location>
        <begin position="287"/>
        <end position="389"/>
    </location>
</feature>
<organism evidence="3 4">
    <name type="scientific">Fibrisoma limi BUZ 3</name>
    <dbReference type="NCBI Taxonomy" id="1185876"/>
    <lineage>
        <taxon>Bacteria</taxon>
        <taxon>Pseudomonadati</taxon>
        <taxon>Bacteroidota</taxon>
        <taxon>Cytophagia</taxon>
        <taxon>Cytophagales</taxon>
        <taxon>Spirosomataceae</taxon>
        <taxon>Fibrisoma</taxon>
    </lineage>
</organism>
<name>I2GGN3_9BACT</name>
<proteinExistence type="predicted"/>
<reference evidence="3 4" key="1">
    <citation type="journal article" date="2012" name="J. Bacteriol.">
        <title>Genome Sequence of the Filamentous Bacterium Fibrisoma limi BUZ 3T.</title>
        <authorList>
            <person name="Filippini M."/>
            <person name="Qi W."/>
            <person name="Jaenicke S."/>
            <person name="Goesmann A."/>
            <person name="Smits T.H."/>
            <person name="Bagheri H.C."/>
        </authorList>
    </citation>
    <scope>NUCLEOTIDE SEQUENCE [LARGE SCALE GENOMIC DNA]</scope>
    <source>
        <strain evidence="4">BUZ 3T</strain>
    </source>
</reference>
<dbReference type="CDD" id="cd06259">
    <property type="entry name" value="YdcF-like"/>
    <property type="match status" value="1"/>
</dbReference>
<dbReference type="InterPro" id="IPR014729">
    <property type="entry name" value="Rossmann-like_a/b/a_fold"/>
</dbReference>
<dbReference type="Proteomes" id="UP000009309">
    <property type="component" value="Unassembled WGS sequence"/>
</dbReference>